<dbReference type="Pfam" id="PF07730">
    <property type="entry name" value="HisKA_3"/>
    <property type="match status" value="1"/>
</dbReference>
<sequence>MTRGRVLWAAGTAGIALGVVVALLVAASDWADDKVIVIVQLLLIGWSFLGAGLFAWRRRPANRVGPLMVAVGLTWLLSGFACSDLPLLFAIGYLIGAIPFAVVVHLLLAYPTGRVREPLSRAVVVLAYAVAGLGSLLVSLLRVHDSGAEGSPDNLFALFDAPSAANAVEAVATLMGAVIVLVAGGLLVRRWLNATSLQRKGLAPVLLTGTLFLAFLAITLTVDQLSDSVAIEGGVGALAALLMLAVPYAYLGGVLGSGYSRAHAVGSLIDRINQVANRQSLRDAMAESLGDPTLDLVFKRRERDEWVDAEGRRCVAPGDRGVTEILRDGEPIAAIIHRASLADDPELMRSVGSAAALALENDRLQAELRARVAELQESRANILAFGLAERRRLERDLHDGAQQRLVALSLQVNLARAKLEDDPATAASLLDSAREELRQALGELRELARGIHPAVLTDQGLEAAVSALAERSPVPVTVEPLPAERLPAQVEAVAYFVVAESLTNVVKYAGADEASVSVERVNGHAIVEVRDDGVGGADVGRGTGLRGLADRVAALDGKLEIVSPTGEGTLVRAAIPCASS</sequence>
<evidence type="ECO:0000256" key="2">
    <source>
        <dbReference type="ARBA" id="ARBA00012438"/>
    </source>
</evidence>
<reference evidence="12" key="1">
    <citation type="journal article" date="2022" name="Int. J. Syst. Evol. Microbiol.">
        <title>Pseudomonas aegrilactucae sp. nov. and Pseudomonas morbosilactucae sp. nov., pathogens causing bacterial rot of lettuce in Japan.</title>
        <authorList>
            <person name="Sawada H."/>
            <person name="Fujikawa T."/>
            <person name="Satou M."/>
        </authorList>
    </citation>
    <scope>NUCLEOTIDE SEQUENCE</scope>
    <source>
        <strain evidence="12">0166_1</strain>
    </source>
</reference>
<evidence type="ECO:0000256" key="9">
    <source>
        <dbReference type="SAM" id="Phobius"/>
    </source>
</evidence>
<evidence type="ECO:0000256" key="4">
    <source>
        <dbReference type="ARBA" id="ARBA00022679"/>
    </source>
</evidence>
<dbReference type="Proteomes" id="UP001162834">
    <property type="component" value="Chromosome"/>
</dbReference>
<dbReference type="GO" id="GO:0016020">
    <property type="term" value="C:membrane"/>
    <property type="evidence" value="ECO:0007669"/>
    <property type="project" value="InterPro"/>
</dbReference>
<feature type="transmembrane region" description="Helical" evidence="9">
    <location>
        <begin position="164"/>
        <end position="189"/>
    </location>
</feature>
<feature type="transmembrane region" description="Helical" evidence="9">
    <location>
        <begin position="122"/>
        <end position="144"/>
    </location>
</feature>
<evidence type="ECO:0000256" key="8">
    <source>
        <dbReference type="ARBA" id="ARBA00023012"/>
    </source>
</evidence>
<evidence type="ECO:0000256" key="3">
    <source>
        <dbReference type="ARBA" id="ARBA00022553"/>
    </source>
</evidence>
<feature type="transmembrane region" description="Helical" evidence="9">
    <location>
        <begin position="87"/>
        <end position="110"/>
    </location>
</feature>
<keyword evidence="9" id="KW-1133">Transmembrane helix</keyword>
<feature type="domain" description="Histidine kinase/HSP90-like ATPase" evidence="10">
    <location>
        <begin position="495"/>
        <end position="577"/>
    </location>
</feature>
<dbReference type="InterPro" id="IPR036890">
    <property type="entry name" value="HATPase_C_sf"/>
</dbReference>
<gene>
    <name evidence="12" type="ORF">DSM104329_02206</name>
</gene>
<evidence type="ECO:0000256" key="7">
    <source>
        <dbReference type="ARBA" id="ARBA00022840"/>
    </source>
</evidence>
<dbReference type="RefSeq" id="WP_259315493.1">
    <property type="nucleotide sequence ID" value="NZ_CP087164.1"/>
</dbReference>
<dbReference type="InterPro" id="IPR011712">
    <property type="entry name" value="Sig_transdc_His_kin_sub3_dim/P"/>
</dbReference>
<dbReference type="KEGG" id="sbae:DSM104329_02206"/>
<dbReference type="Gene3D" id="3.30.565.10">
    <property type="entry name" value="Histidine kinase-like ATPase, C-terminal domain"/>
    <property type="match status" value="1"/>
</dbReference>
<dbReference type="InterPro" id="IPR003594">
    <property type="entry name" value="HATPase_dom"/>
</dbReference>
<dbReference type="AlphaFoldDB" id="A0A9E6XWQ7"/>
<feature type="transmembrane region" description="Helical" evidence="9">
    <location>
        <begin position="63"/>
        <end position="81"/>
    </location>
</feature>
<keyword evidence="4" id="KW-0808">Transferase</keyword>
<dbReference type="InterPro" id="IPR050482">
    <property type="entry name" value="Sensor_HK_TwoCompSys"/>
</dbReference>
<dbReference type="Pfam" id="PF02518">
    <property type="entry name" value="HATPase_c"/>
    <property type="match status" value="1"/>
</dbReference>
<dbReference type="GO" id="GO:0000155">
    <property type="term" value="F:phosphorelay sensor kinase activity"/>
    <property type="evidence" value="ECO:0007669"/>
    <property type="project" value="InterPro"/>
</dbReference>
<evidence type="ECO:0000256" key="1">
    <source>
        <dbReference type="ARBA" id="ARBA00000085"/>
    </source>
</evidence>
<dbReference type="GO" id="GO:0046983">
    <property type="term" value="F:protein dimerization activity"/>
    <property type="evidence" value="ECO:0007669"/>
    <property type="project" value="InterPro"/>
</dbReference>
<keyword evidence="6" id="KW-0418">Kinase</keyword>
<keyword evidence="9" id="KW-0812">Transmembrane</keyword>
<evidence type="ECO:0000256" key="5">
    <source>
        <dbReference type="ARBA" id="ARBA00022741"/>
    </source>
</evidence>
<evidence type="ECO:0000259" key="11">
    <source>
        <dbReference type="Pfam" id="PF07730"/>
    </source>
</evidence>
<name>A0A9E6XWQ7_9ACTN</name>
<accession>A0A9E6XWQ7</accession>
<feature type="transmembrane region" description="Helical" evidence="9">
    <location>
        <begin position="201"/>
        <end position="222"/>
    </location>
</feature>
<dbReference type="PANTHER" id="PTHR24421:SF10">
    <property type="entry name" value="NITRATE_NITRITE SENSOR PROTEIN NARQ"/>
    <property type="match status" value="1"/>
</dbReference>
<feature type="transmembrane region" description="Helical" evidence="9">
    <location>
        <begin position="7"/>
        <end position="28"/>
    </location>
</feature>
<feature type="domain" description="Signal transduction histidine kinase subgroup 3 dimerisation and phosphoacceptor" evidence="11">
    <location>
        <begin position="389"/>
        <end position="456"/>
    </location>
</feature>
<feature type="transmembrane region" description="Helical" evidence="9">
    <location>
        <begin position="228"/>
        <end position="251"/>
    </location>
</feature>
<dbReference type="EMBL" id="CP087164">
    <property type="protein sequence ID" value="UGS35810.1"/>
    <property type="molecule type" value="Genomic_DNA"/>
</dbReference>
<dbReference type="CDD" id="cd16917">
    <property type="entry name" value="HATPase_UhpB-NarQ-NarX-like"/>
    <property type="match status" value="1"/>
</dbReference>
<feature type="transmembrane region" description="Helical" evidence="9">
    <location>
        <begin position="34"/>
        <end position="56"/>
    </location>
</feature>
<keyword evidence="5" id="KW-0547">Nucleotide-binding</keyword>
<keyword evidence="3" id="KW-0597">Phosphoprotein</keyword>
<dbReference type="Gene3D" id="1.20.5.1930">
    <property type="match status" value="1"/>
</dbReference>
<evidence type="ECO:0000313" key="13">
    <source>
        <dbReference type="Proteomes" id="UP001162834"/>
    </source>
</evidence>
<evidence type="ECO:0000313" key="12">
    <source>
        <dbReference type="EMBL" id="UGS35810.1"/>
    </source>
</evidence>
<protein>
    <recommendedName>
        <fullName evidence="2">histidine kinase</fullName>
        <ecNumber evidence="2">2.7.13.3</ecNumber>
    </recommendedName>
</protein>
<keyword evidence="7" id="KW-0067">ATP-binding</keyword>
<keyword evidence="9" id="KW-0472">Membrane</keyword>
<dbReference type="EC" id="2.7.13.3" evidence="2"/>
<organism evidence="12 13">
    <name type="scientific">Capillimicrobium parvum</name>
    <dbReference type="NCBI Taxonomy" id="2884022"/>
    <lineage>
        <taxon>Bacteria</taxon>
        <taxon>Bacillati</taxon>
        <taxon>Actinomycetota</taxon>
        <taxon>Thermoleophilia</taxon>
        <taxon>Solirubrobacterales</taxon>
        <taxon>Capillimicrobiaceae</taxon>
        <taxon>Capillimicrobium</taxon>
    </lineage>
</organism>
<dbReference type="SUPFAM" id="SSF55874">
    <property type="entry name" value="ATPase domain of HSP90 chaperone/DNA topoisomerase II/histidine kinase"/>
    <property type="match status" value="1"/>
</dbReference>
<comment type="catalytic activity">
    <reaction evidence="1">
        <text>ATP + protein L-histidine = ADP + protein N-phospho-L-histidine.</text>
        <dbReference type="EC" id="2.7.13.3"/>
    </reaction>
</comment>
<evidence type="ECO:0000256" key="6">
    <source>
        <dbReference type="ARBA" id="ARBA00022777"/>
    </source>
</evidence>
<dbReference type="GO" id="GO:0005524">
    <property type="term" value="F:ATP binding"/>
    <property type="evidence" value="ECO:0007669"/>
    <property type="project" value="UniProtKB-KW"/>
</dbReference>
<dbReference type="PANTHER" id="PTHR24421">
    <property type="entry name" value="NITRATE/NITRITE SENSOR PROTEIN NARX-RELATED"/>
    <property type="match status" value="1"/>
</dbReference>
<keyword evidence="13" id="KW-1185">Reference proteome</keyword>
<evidence type="ECO:0000259" key="10">
    <source>
        <dbReference type="Pfam" id="PF02518"/>
    </source>
</evidence>
<keyword evidence="8" id="KW-0902">Two-component regulatory system</keyword>
<proteinExistence type="predicted"/>